<gene>
    <name evidence="2" type="ORF">A2160_01760</name>
</gene>
<proteinExistence type="predicted"/>
<sequence length="114" mass="13186">MIAIGGGRELVHDFTLLHSAVERPKIQFGGRFLYKSLWLMAAALLHSLVKNHPFEDGNKRTAYFSTMRFLYKNGYELRATQKKIISFMVAVDVENKTVENIAFWLKKHSLKVKE</sequence>
<dbReference type="InterPro" id="IPR006440">
    <property type="entry name" value="Doc"/>
</dbReference>
<dbReference type="Proteomes" id="UP000177006">
    <property type="component" value="Unassembled WGS sequence"/>
</dbReference>
<dbReference type="Pfam" id="PF02661">
    <property type="entry name" value="Fic"/>
    <property type="match status" value="1"/>
</dbReference>
<evidence type="ECO:0000313" key="3">
    <source>
        <dbReference type="Proteomes" id="UP000177006"/>
    </source>
</evidence>
<comment type="caution">
    <text evidence="2">The sequence shown here is derived from an EMBL/GenBank/DDBJ whole genome shotgun (WGS) entry which is preliminary data.</text>
</comment>
<dbReference type="SUPFAM" id="SSF140931">
    <property type="entry name" value="Fic-like"/>
    <property type="match status" value="1"/>
</dbReference>
<dbReference type="PANTHER" id="PTHR39426:SF1">
    <property type="entry name" value="HOMOLOGY TO DEATH-ON-CURING PROTEIN OF PHAGE P1"/>
    <property type="match status" value="1"/>
</dbReference>
<dbReference type="NCBIfam" id="TIGR01550">
    <property type="entry name" value="DOC_P1"/>
    <property type="match status" value="1"/>
</dbReference>
<dbReference type="InterPro" id="IPR036597">
    <property type="entry name" value="Fido-like_dom_sf"/>
</dbReference>
<dbReference type="PANTHER" id="PTHR39426">
    <property type="entry name" value="HOMOLOGY TO DEATH-ON-CURING PROTEIN OF PHAGE P1"/>
    <property type="match status" value="1"/>
</dbReference>
<evidence type="ECO:0000259" key="1">
    <source>
        <dbReference type="PROSITE" id="PS51459"/>
    </source>
</evidence>
<dbReference type="PROSITE" id="PS51459">
    <property type="entry name" value="FIDO"/>
    <property type="match status" value="1"/>
</dbReference>
<dbReference type="EMBL" id="MEZK01000007">
    <property type="protein sequence ID" value="OGD63618.1"/>
    <property type="molecule type" value="Genomic_DNA"/>
</dbReference>
<evidence type="ECO:0000313" key="2">
    <source>
        <dbReference type="EMBL" id="OGD63618.1"/>
    </source>
</evidence>
<dbReference type="GO" id="GO:0016301">
    <property type="term" value="F:kinase activity"/>
    <property type="evidence" value="ECO:0007669"/>
    <property type="project" value="InterPro"/>
</dbReference>
<dbReference type="AlphaFoldDB" id="A0A1F5E8A7"/>
<name>A0A1F5E8A7_9BACT</name>
<accession>A0A1F5E8A7</accession>
<dbReference type="STRING" id="1797457.A2160_01760"/>
<feature type="domain" description="Fido" evidence="1">
    <location>
        <begin position="1"/>
        <end position="107"/>
    </location>
</feature>
<dbReference type="InterPro" id="IPR053737">
    <property type="entry name" value="Type_II_TA_Toxin"/>
</dbReference>
<organism evidence="2 3">
    <name type="scientific">Candidatus Beckwithbacteria bacterium RBG_13_42_9</name>
    <dbReference type="NCBI Taxonomy" id="1797457"/>
    <lineage>
        <taxon>Bacteria</taxon>
        <taxon>Candidatus Beckwithiibacteriota</taxon>
    </lineage>
</organism>
<reference evidence="2 3" key="1">
    <citation type="journal article" date="2016" name="Nat. Commun.">
        <title>Thousands of microbial genomes shed light on interconnected biogeochemical processes in an aquifer system.</title>
        <authorList>
            <person name="Anantharaman K."/>
            <person name="Brown C.T."/>
            <person name="Hug L.A."/>
            <person name="Sharon I."/>
            <person name="Castelle C.J."/>
            <person name="Probst A.J."/>
            <person name="Thomas B.C."/>
            <person name="Singh A."/>
            <person name="Wilkins M.J."/>
            <person name="Karaoz U."/>
            <person name="Brodie E.L."/>
            <person name="Williams K.H."/>
            <person name="Hubbard S.S."/>
            <person name="Banfield J.F."/>
        </authorList>
    </citation>
    <scope>NUCLEOTIDE SEQUENCE [LARGE SCALE GENOMIC DNA]</scope>
</reference>
<dbReference type="InterPro" id="IPR003812">
    <property type="entry name" value="Fido"/>
</dbReference>
<protein>
    <recommendedName>
        <fullName evidence="1">Fido domain-containing protein</fullName>
    </recommendedName>
</protein>
<dbReference type="Gene3D" id="1.20.120.1870">
    <property type="entry name" value="Fic/DOC protein, Fido domain"/>
    <property type="match status" value="1"/>
</dbReference>